<feature type="transmembrane region" description="Helical" evidence="2">
    <location>
        <begin position="97"/>
        <end position="122"/>
    </location>
</feature>
<accession>A0A8J2Z499</accession>
<dbReference type="PANTHER" id="PTHR33219">
    <property type="entry name" value="YLMG HOMOLOG PROTEIN 2, CHLOROPLASTIC"/>
    <property type="match status" value="1"/>
</dbReference>
<feature type="transmembrane region" description="Helical" evidence="2">
    <location>
        <begin position="165"/>
        <end position="185"/>
    </location>
</feature>
<evidence type="ECO:0000256" key="1">
    <source>
        <dbReference type="ARBA" id="ARBA00010894"/>
    </source>
</evidence>
<dbReference type="Pfam" id="PF02325">
    <property type="entry name" value="CCB3_YggT"/>
    <property type="match status" value="2"/>
</dbReference>
<evidence type="ECO:0000313" key="4">
    <source>
        <dbReference type="Proteomes" id="UP000636949"/>
    </source>
</evidence>
<dbReference type="InterPro" id="IPR003425">
    <property type="entry name" value="CCB3/YggT"/>
</dbReference>
<proteinExistence type="inferred from homology"/>
<sequence>MINAVNNVGLFLIEIIFSLFAYAVLLRFFLQWVKADFYNPFCQLIMRVTNPLLKPLRRIIPGFFGLDFAALVLSYVVLLLQIILIQMLSSKSFYIPWGIIWFVAVIKLILTVIWMYIILIFIRSIASWFAQGSYNPALMALHQLTEPLLRKARRVIPPTQSGMDFSPMLVLLVLICLQIFISSIFGM</sequence>
<feature type="transmembrane region" description="Helical" evidence="2">
    <location>
        <begin position="59"/>
        <end position="85"/>
    </location>
</feature>
<protein>
    <submittedName>
        <fullName evidence="3">YggT family protein</fullName>
    </submittedName>
</protein>
<keyword evidence="4" id="KW-1185">Reference proteome</keyword>
<keyword evidence="2" id="KW-0812">Transmembrane</keyword>
<reference evidence="3" key="1">
    <citation type="journal article" date="2014" name="Int. J. Syst. Evol. Microbiol.">
        <title>Complete genome sequence of Corynebacterium casei LMG S-19264T (=DSM 44701T), isolated from a smear-ripened cheese.</title>
        <authorList>
            <consortium name="US DOE Joint Genome Institute (JGI-PGF)"/>
            <person name="Walter F."/>
            <person name="Albersmeier A."/>
            <person name="Kalinowski J."/>
            <person name="Ruckert C."/>
        </authorList>
    </citation>
    <scope>NUCLEOTIDE SEQUENCE</scope>
    <source>
        <strain evidence="3">CGMCC 1.15758</strain>
    </source>
</reference>
<dbReference type="OrthoDB" id="9806665at2"/>
<dbReference type="RefSeq" id="WP_117002359.1">
    <property type="nucleotide sequence ID" value="NZ_BMJS01000011.1"/>
</dbReference>
<dbReference type="PANTHER" id="PTHR33219:SF14">
    <property type="entry name" value="PROTEIN COFACTOR ASSEMBLY OF COMPLEX C SUBUNIT B CCB3, CHLOROPLASTIC-RELATED"/>
    <property type="match status" value="1"/>
</dbReference>
<feature type="transmembrane region" description="Helical" evidence="2">
    <location>
        <begin position="7"/>
        <end position="30"/>
    </location>
</feature>
<dbReference type="GO" id="GO:0016020">
    <property type="term" value="C:membrane"/>
    <property type="evidence" value="ECO:0007669"/>
    <property type="project" value="InterPro"/>
</dbReference>
<keyword evidence="2" id="KW-1133">Transmembrane helix</keyword>
<name>A0A8J2Z499_9GAMM</name>
<dbReference type="Proteomes" id="UP000636949">
    <property type="component" value="Unassembled WGS sequence"/>
</dbReference>
<organism evidence="3 4">
    <name type="scientific">Cysteiniphilum litorale</name>
    <dbReference type="NCBI Taxonomy" id="2056700"/>
    <lineage>
        <taxon>Bacteria</taxon>
        <taxon>Pseudomonadati</taxon>
        <taxon>Pseudomonadota</taxon>
        <taxon>Gammaproteobacteria</taxon>
        <taxon>Thiotrichales</taxon>
        <taxon>Fastidiosibacteraceae</taxon>
        <taxon>Cysteiniphilum</taxon>
    </lineage>
</organism>
<comment type="caution">
    <text evidence="3">The sequence shown here is derived from an EMBL/GenBank/DDBJ whole genome shotgun (WGS) entry which is preliminary data.</text>
</comment>
<evidence type="ECO:0000256" key="2">
    <source>
        <dbReference type="SAM" id="Phobius"/>
    </source>
</evidence>
<comment type="similarity">
    <text evidence="1">Belongs to the YggT family.</text>
</comment>
<reference evidence="3" key="2">
    <citation type="submission" date="2020-09" db="EMBL/GenBank/DDBJ databases">
        <authorList>
            <person name="Sun Q."/>
            <person name="Zhou Y."/>
        </authorList>
    </citation>
    <scope>NUCLEOTIDE SEQUENCE</scope>
    <source>
        <strain evidence="3">CGMCC 1.15758</strain>
    </source>
</reference>
<dbReference type="AlphaFoldDB" id="A0A8J2Z499"/>
<evidence type="ECO:0000313" key="3">
    <source>
        <dbReference type="EMBL" id="GGF96980.1"/>
    </source>
</evidence>
<gene>
    <name evidence="3" type="ORF">GCM10010995_12800</name>
</gene>
<keyword evidence="2" id="KW-0472">Membrane</keyword>
<dbReference type="EMBL" id="BMJS01000011">
    <property type="protein sequence ID" value="GGF96980.1"/>
    <property type="molecule type" value="Genomic_DNA"/>
</dbReference>